<proteinExistence type="predicted"/>
<evidence type="ECO:0000313" key="1">
    <source>
        <dbReference type="EMBL" id="KAJ0192171.1"/>
    </source>
</evidence>
<gene>
    <name evidence="1" type="ORF">LSAT_V11C800402850</name>
</gene>
<dbReference type="PANTHER" id="PTHR31973:SF189">
    <property type="entry name" value="TRANSPOSASE, MUDR, PLANT, MULE TRANSPOSASE DOMAIN PROTEIN-RELATED"/>
    <property type="match status" value="1"/>
</dbReference>
<evidence type="ECO:0008006" key="3">
    <source>
        <dbReference type="Google" id="ProtNLM"/>
    </source>
</evidence>
<dbReference type="AlphaFoldDB" id="A0A9R1WYD6"/>
<accession>A0A9R1WYD6</accession>
<evidence type="ECO:0000313" key="2">
    <source>
        <dbReference type="Proteomes" id="UP000235145"/>
    </source>
</evidence>
<sequence length="351" mass="39760">MSLRKMKAMVSILFKINNYGAEIKRANLGSHVEVYVQPQNDSIVVCERFYLSCKGVVNGWLDGCRKVVGVGVCFLKGICKGGLFSIVGRDAKNNIYPITWVVVNVENKSTWNMFIDNLMEDIDEGGNDNGMTLMSCGQKAHILFNILGAMKERCLEVDPRLCVRHILANFHKKAVKETTFHKFELAMEEIKIFDGPQLLVKDIFKVGIGCDAMENGVFKSFNVAIKEARNKLMIKMLEDIRVFVMETFYMLKRGKGLSWDLAICPTIKKLLKDPKVLRSGYIQFEVVQDNERYDLDLEKRECGYRVRKLTDIPCVHAICAISSLKLDPEECVVELFSKVAFLGAMSTSSIH</sequence>
<dbReference type="Proteomes" id="UP000235145">
    <property type="component" value="Unassembled WGS sequence"/>
</dbReference>
<protein>
    <recommendedName>
        <fullName evidence="3">Zinc finger PMZ-type domain-containing protein</fullName>
    </recommendedName>
</protein>
<keyword evidence="2" id="KW-1185">Reference proteome</keyword>
<organism evidence="1 2">
    <name type="scientific">Lactuca sativa</name>
    <name type="common">Garden lettuce</name>
    <dbReference type="NCBI Taxonomy" id="4236"/>
    <lineage>
        <taxon>Eukaryota</taxon>
        <taxon>Viridiplantae</taxon>
        <taxon>Streptophyta</taxon>
        <taxon>Embryophyta</taxon>
        <taxon>Tracheophyta</taxon>
        <taxon>Spermatophyta</taxon>
        <taxon>Magnoliopsida</taxon>
        <taxon>eudicotyledons</taxon>
        <taxon>Gunneridae</taxon>
        <taxon>Pentapetalae</taxon>
        <taxon>asterids</taxon>
        <taxon>campanulids</taxon>
        <taxon>Asterales</taxon>
        <taxon>Asteraceae</taxon>
        <taxon>Cichorioideae</taxon>
        <taxon>Cichorieae</taxon>
        <taxon>Lactucinae</taxon>
        <taxon>Lactuca</taxon>
    </lineage>
</organism>
<reference evidence="1 2" key="1">
    <citation type="journal article" date="2017" name="Nat. Commun.">
        <title>Genome assembly with in vitro proximity ligation data and whole-genome triplication in lettuce.</title>
        <authorList>
            <person name="Reyes-Chin-Wo S."/>
            <person name="Wang Z."/>
            <person name="Yang X."/>
            <person name="Kozik A."/>
            <person name="Arikit S."/>
            <person name="Song C."/>
            <person name="Xia L."/>
            <person name="Froenicke L."/>
            <person name="Lavelle D.O."/>
            <person name="Truco M.J."/>
            <person name="Xia R."/>
            <person name="Zhu S."/>
            <person name="Xu C."/>
            <person name="Xu H."/>
            <person name="Xu X."/>
            <person name="Cox K."/>
            <person name="Korf I."/>
            <person name="Meyers B.C."/>
            <person name="Michelmore R.W."/>
        </authorList>
    </citation>
    <scope>NUCLEOTIDE SEQUENCE [LARGE SCALE GENOMIC DNA]</scope>
    <source>
        <strain evidence="2">cv. Salinas</strain>
        <tissue evidence="1">Seedlings</tissue>
    </source>
</reference>
<dbReference type="PANTHER" id="PTHR31973">
    <property type="entry name" value="POLYPROTEIN, PUTATIVE-RELATED"/>
    <property type="match status" value="1"/>
</dbReference>
<name>A0A9R1WYD6_LACSA</name>
<dbReference type="EMBL" id="NBSK02000008">
    <property type="protein sequence ID" value="KAJ0192171.1"/>
    <property type="molecule type" value="Genomic_DNA"/>
</dbReference>
<comment type="caution">
    <text evidence="1">The sequence shown here is derived from an EMBL/GenBank/DDBJ whole genome shotgun (WGS) entry which is preliminary data.</text>
</comment>